<keyword evidence="1" id="KW-0732">Signal</keyword>
<dbReference type="Gene3D" id="1.20.1260.10">
    <property type="match status" value="1"/>
</dbReference>
<dbReference type="PANTHER" id="PTHR38593:SF1">
    <property type="entry name" value="BLR2558 PROTEIN"/>
    <property type="match status" value="1"/>
</dbReference>
<accession>A0ABU8NMX3</accession>
<feature type="chain" id="PRO_5046041659" evidence="1">
    <location>
        <begin position="27"/>
        <end position="196"/>
    </location>
</feature>
<keyword evidence="4" id="KW-1185">Reference proteome</keyword>
<feature type="signal peptide" evidence="1">
    <location>
        <begin position="1"/>
        <end position="26"/>
    </location>
</feature>
<protein>
    <submittedName>
        <fullName evidence="3">DUF4142 domain-containing protein</fullName>
    </submittedName>
</protein>
<dbReference type="InterPro" id="IPR012347">
    <property type="entry name" value="Ferritin-like"/>
</dbReference>
<feature type="domain" description="DUF4142" evidence="2">
    <location>
        <begin position="34"/>
        <end position="187"/>
    </location>
</feature>
<dbReference type="PANTHER" id="PTHR38593">
    <property type="entry name" value="BLR2558 PROTEIN"/>
    <property type="match status" value="1"/>
</dbReference>
<organism evidence="3 4">
    <name type="scientific">Pedobacter panaciterrae</name>
    <dbReference type="NCBI Taxonomy" id="363849"/>
    <lineage>
        <taxon>Bacteria</taxon>
        <taxon>Pseudomonadati</taxon>
        <taxon>Bacteroidota</taxon>
        <taxon>Sphingobacteriia</taxon>
        <taxon>Sphingobacteriales</taxon>
        <taxon>Sphingobacteriaceae</taxon>
        <taxon>Pedobacter</taxon>
    </lineage>
</organism>
<dbReference type="Pfam" id="PF13628">
    <property type="entry name" value="DUF4142"/>
    <property type="match status" value="1"/>
</dbReference>
<dbReference type="EMBL" id="JBBEUB010000004">
    <property type="protein sequence ID" value="MEJ2903597.1"/>
    <property type="molecule type" value="Genomic_DNA"/>
</dbReference>
<evidence type="ECO:0000313" key="4">
    <source>
        <dbReference type="Proteomes" id="UP001378956"/>
    </source>
</evidence>
<evidence type="ECO:0000313" key="3">
    <source>
        <dbReference type="EMBL" id="MEJ2903597.1"/>
    </source>
</evidence>
<dbReference type="RefSeq" id="WP_288879187.1">
    <property type="nucleotide sequence ID" value="NZ_CBFGNQ010000015.1"/>
</dbReference>
<evidence type="ECO:0000256" key="1">
    <source>
        <dbReference type="SAM" id="SignalP"/>
    </source>
</evidence>
<sequence length="196" mass="21618">MKNPIKLAILITTCYAIFIAPSSASAQQNDSITADQFLQQASISGINEVSMGNLGLKRAQDSKIKDYAQVILNDHMVINAEIKALAKRKNIKLPDSMSIPINSMQTRVDTALSSPSVKQADTSKNKTIVADSVEANFDSGYMQMMIKDHQKAIDLFTQGSQNKDPDIQTFCLKYLPVLKRHLDDAASISKEMPLKK</sequence>
<evidence type="ECO:0000259" key="2">
    <source>
        <dbReference type="Pfam" id="PF13628"/>
    </source>
</evidence>
<reference evidence="3 4" key="1">
    <citation type="submission" date="2024-03" db="EMBL/GenBank/DDBJ databases">
        <title>Sequence of Lycoming College Course Isolates.</title>
        <authorList>
            <person name="Plotts O."/>
            <person name="Newman J."/>
        </authorList>
    </citation>
    <scope>NUCLEOTIDE SEQUENCE [LARGE SCALE GENOMIC DNA]</scope>
    <source>
        <strain evidence="3 4">CJB-3</strain>
    </source>
</reference>
<name>A0ABU8NMX3_9SPHI</name>
<dbReference type="Proteomes" id="UP001378956">
    <property type="component" value="Unassembled WGS sequence"/>
</dbReference>
<gene>
    <name evidence="3" type="ORF">WAE58_14220</name>
</gene>
<dbReference type="InterPro" id="IPR025419">
    <property type="entry name" value="DUF4142"/>
</dbReference>
<proteinExistence type="predicted"/>
<comment type="caution">
    <text evidence="3">The sequence shown here is derived from an EMBL/GenBank/DDBJ whole genome shotgun (WGS) entry which is preliminary data.</text>
</comment>